<keyword evidence="2" id="KW-1133">Transmembrane helix</keyword>
<protein>
    <recommendedName>
        <fullName evidence="5">SH3 domain-containing protein</fullName>
    </recommendedName>
</protein>
<proteinExistence type="predicted"/>
<organism evidence="3 4">
    <name type="scientific">Yinghuangia aomiensis</name>
    <dbReference type="NCBI Taxonomy" id="676205"/>
    <lineage>
        <taxon>Bacteria</taxon>
        <taxon>Bacillati</taxon>
        <taxon>Actinomycetota</taxon>
        <taxon>Actinomycetes</taxon>
        <taxon>Kitasatosporales</taxon>
        <taxon>Streptomycetaceae</taxon>
        <taxon>Yinghuangia</taxon>
    </lineage>
</organism>
<sequence>MVLGGLRQRFRVQNDPVDPVAPLDAPARRPRLLGPVLLAIFFLVVVVVVVKMGGGEDKPDGGNADNAAASGSASPSATSDEAPIAAQGAIEGTVKSRVAMAVYRQPEIRGRTVLSADHGTRVMVECTVQGQTQYTSGKPDPTWARIIVQGKQGYVPVAQVDTGGVVAEQVPACT</sequence>
<accession>A0ABP9HY21</accession>
<evidence type="ECO:0008006" key="5">
    <source>
        <dbReference type="Google" id="ProtNLM"/>
    </source>
</evidence>
<feature type="compositionally biased region" description="Low complexity" evidence="1">
    <location>
        <begin position="61"/>
        <end position="77"/>
    </location>
</feature>
<name>A0ABP9HY21_9ACTN</name>
<keyword evidence="2" id="KW-0472">Membrane</keyword>
<keyword evidence="4" id="KW-1185">Reference proteome</keyword>
<evidence type="ECO:0000313" key="3">
    <source>
        <dbReference type="EMBL" id="GAA4980917.1"/>
    </source>
</evidence>
<comment type="caution">
    <text evidence="3">The sequence shown here is derived from an EMBL/GenBank/DDBJ whole genome shotgun (WGS) entry which is preliminary data.</text>
</comment>
<gene>
    <name evidence="3" type="ORF">GCM10023205_57540</name>
</gene>
<feature type="region of interest" description="Disordered" evidence="1">
    <location>
        <begin position="55"/>
        <end position="83"/>
    </location>
</feature>
<dbReference type="EMBL" id="BAABHS010000023">
    <property type="protein sequence ID" value="GAA4980917.1"/>
    <property type="molecule type" value="Genomic_DNA"/>
</dbReference>
<keyword evidence="2" id="KW-0812">Transmembrane</keyword>
<feature type="transmembrane region" description="Helical" evidence="2">
    <location>
        <begin position="32"/>
        <end position="50"/>
    </location>
</feature>
<dbReference type="Proteomes" id="UP001500466">
    <property type="component" value="Unassembled WGS sequence"/>
</dbReference>
<evidence type="ECO:0000256" key="1">
    <source>
        <dbReference type="SAM" id="MobiDB-lite"/>
    </source>
</evidence>
<evidence type="ECO:0000256" key="2">
    <source>
        <dbReference type="SAM" id="Phobius"/>
    </source>
</evidence>
<evidence type="ECO:0000313" key="4">
    <source>
        <dbReference type="Proteomes" id="UP001500466"/>
    </source>
</evidence>
<reference evidence="4" key="1">
    <citation type="journal article" date="2019" name="Int. J. Syst. Evol. Microbiol.">
        <title>The Global Catalogue of Microorganisms (GCM) 10K type strain sequencing project: providing services to taxonomists for standard genome sequencing and annotation.</title>
        <authorList>
            <consortium name="The Broad Institute Genomics Platform"/>
            <consortium name="The Broad Institute Genome Sequencing Center for Infectious Disease"/>
            <person name="Wu L."/>
            <person name="Ma J."/>
        </authorList>
    </citation>
    <scope>NUCLEOTIDE SEQUENCE [LARGE SCALE GENOMIC DNA]</scope>
    <source>
        <strain evidence="4">JCM 17986</strain>
    </source>
</reference>